<evidence type="ECO:0000256" key="2">
    <source>
        <dbReference type="SAM" id="Phobius"/>
    </source>
</evidence>
<keyword evidence="4" id="KW-1185">Reference proteome</keyword>
<dbReference type="Proteomes" id="UP001231518">
    <property type="component" value="Chromosome 18"/>
</dbReference>
<evidence type="ECO:0000313" key="3">
    <source>
        <dbReference type="EMBL" id="KAJ8717971.1"/>
    </source>
</evidence>
<keyword evidence="2" id="KW-1133">Transmembrane helix</keyword>
<sequence>MSKLLTCGVMWYLISIWGVLQLSVMSIFYYLEAVTLIEDVIEEEYEDYEDFIAKTKHNYGMAMRYAAECQRKTTKGCVQGSIRGPPDPLEPGAGPSLERA</sequence>
<dbReference type="EMBL" id="JARGEI010000016">
    <property type="protein sequence ID" value="KAJ8717971.1"/>
    <property type="molecule type" value="Genomic_DNA"/>
</dbReference>
<reference evidence="3" key="1">
    <citation type="submission" date="2023-03" db="EMBL/GenBank/DDBJ databases">
        <title>Chromosome-level genomes of two armyworms, Mythimna separata and Mythimna loreyi, provide insights into the biosynthesis and reception of sex pheromones.</title>
        <authorList>
            <person name="Zhao H."/>
        </authorList>
    </citation>
    <scope>NUCLEOTIDE SEQUENCE</scope>
    <source>
        <strain evidence="3">BeijingLab</strain>
        <tissue evidence="3">Pupa</tissue>
    </source>
</reference>
<keyword evidence="2" id="KW-0812">Transmembrane</keyword>
<dbReference type="AlphaFoldDB" id="A0AAD7YKT9"/>
<proteinExistence type="predicted"/>
<organism evidence="3 4">
    <name type="scientific">Mythimna separata</name>
    <name type="common">Oriental armyworm</name>
    <name type="synonym">Pseudaletia separata</name>
    <dbReference type="NCBI Taxonomy" id="271217"/>
    <lineage>
        <taxon>Eukaryota</taxon>
        <taxon>Metazoa</taxon>
        <taxon>Ecdysozoa</taxon>
        <taxon>Arthropoda</taxon>
        <taxon>Hexapoda</taxon>
        <taxon>Insecta</taxon>
        <taxon>Pterygota</taxon>
        <taxon>Neoptera</taxon>
        <taxon>Endopterygota</taxon>
        <taxon>Lepidoptera</taxon>
        <taxon>Glossata</taxon>
        <taxon>Ditrysia</taxon>
        <taxon>Noctuoidea</taxon>
        <taxon>Noctuidae</taxon>
        <taxon>Noctuinae</taxon>
        <taxon>Hadenini</taxon>
        <taxon>Mythimna</taxon>
    </lineage>
</organism>
<gene>
    <name evidence="3" type="ORF">PYW07_005901</name>
</gene>
<keyword evidence="2" id="KW-0472">Membrane</keyword>
<name>A0AAD7YKT9_MYTSE</name>
<evidence type="ECO:0000313" key="4">
    <source>
        <dbReference type="Proteomes" id="UP001231518"/>
    </source>
</evidence>
<evidence type="ECO:0000256" key="1">
    <source>
        <dbReference type="SAM" id="MobiDB-lite"/>
    </source>
</evidence>
<accession>A0AAD7YKT9</accession>
<feature type="transmembrane region" description="Helical" evidence="2">
    <location>
        <begin position="9"/>
        <end position="31"/>
    </location>
</feature>
<feature type="region of interest" description="Disordered" evidence="1">
    <location>
        <begin position="77"/>
        <end position="100"/>
    </location>
</feature>
<protein>
    <submittedName>
        <fullName evidence="3">Uncharacterized protein</fullName>
    </submittedName>
</protein>
<comment type="caution">
    <text evidence="3">The sequence shown here is derived from an EMBL/GenBank/DDBJ whole genome shotgun (WGS) entry which is preliminary data.</text>
</comment>